<evidence type="ECO:0000313" key="2">
    <source>
        <dbReference type="Proteomes" id="UP000824782"/>
    </source>
</evidence>
<name>A0AAV6ZCW4_ENGPU</name>
<keyword evidence="2" id="KW-1185">Reference proteome</keyword>
<protein>
    <submittedName>
        <fullName evidence="1">Uncharacterized protein</fullName>
    </submittedName>
</protein>
<sequence>MAYLEKLKKLTQEQNSGKSDYETAILKTADHWTDYSGEVTPIQPKDEDVHCDIAPPSSLLMGGRQAGGLPWYWTCLDFYSVSFPSCCFFCYRRGLLIHKAELTPGPRGLGGAPQTFTNPQTVPCVEDCQRSQARPSYSCSILRLVEGQDRSHAMPQATSC</sequence>
<dbReference type="AlphaFoldDB" id="A0AAV6ZCW4"/>
<organism evidence="1 2">
    <name type="scientific">Engystomops pustulosus</name>
    <name type="common">Tungara frog</name>
    <name type="synonym">Physalaemus pustulosus</name>
    <dbReference type="NCBI Taxonomy" id="76066"/>
    <lineage>
        <taxon>Eukaryota</taxon>
        <taxon>Metazoa</taxon>
        <taxon>Chordata</taxon>
        <taxon>Craniata</taxon>
        <taxon>Vertebrata</taxon>
        <taxon>Euteleostomi</taxon>
        <taxon>Amphibia</taxon>
        <taxon>Batrachia</taxon>
        <taxon>Anura</taxon>
        <taxon>Neobatrachia</taxon>
        <taxon>Hyloidea</taxon>
        <taxon>Leptodactylidae</taxon>
        <taxon>Leiuperinae</taxon>
        <taxon>Engystomops</taxon>
    </lineage>
</organism>
<dbReference type="Proteomes" id="UP000824782">
    <property type="component" value="Unassembled WGS sequence"/>
</dbReference>
<proteinExistence type="predicted"/>
<accession>A0AAV6ZCW4</accession>
<evidence type="ECO:0000313" key="1">
    <source>
        <dbReference type="EMBL" id="KAG8546183.1"/>
    </source>
</evidence>
<reference evidence="1" key="1">
    <citation type="thesis" date="2020" institute="ProQuest LLC" country="789 East Eisenhower Parkway, Ann Arbor, MI, USA">
        <title>Comparative Genomics and Chromosome Evolution.</title>
        <authorList>
            <person name="Mudd A.B."/>
        </authorList>
    </citation>
    <scope>NUCLEOTIDE SEQUENCE</scope>
    <source>
        <strain evidence="1">237g6f4</strain>
        <tissue evidence="1">Blood</tissue>
    </source>
</reference>
<gene>
    <name evidence="1" type="ORF">GDO81_019588</name>
</gene>
<comment type="caution">
    <text evidence="1">The sequence shown here is derived from an EMBL/GenBank/DDBJ whole genome shotgun (WGS) entry which is preliminary data.</text>
</comment>
<dbReference type="EMBL" id="WNYA01001206">
    <property type="protein sequence ID" value="KAG8546183.1"/>
    <property type="molecule type" value="Genomic_DNA"/>
</dbReference>